<dbReference type="InterPro" id="IPR039525">
    <property type="entry name" value="RNF126-like_zinc-ribbon"/>
</dbReference>
<accession>A0A200QEG0</accession>
<keyword evidence="12" id="KW-1185">Reference proteome</keyword>
<dbReference type="InParanoid" id="A0A200QEG0"/>
<dbReference type="GO" id="GO:0016567">
    <property type="term" value="P:protein ubiquitination"/>
    <property type="evidence" value="ECO:0007669"/>
    <property type="project" value="TreeGrafter"/>
</dbReference>
<organism evidence="11 12">
    <name type="scientific">Macleaya cordata</name>
    <name type="common">Five-seeded plume-poppy</name>
    <name type="synonym">Bocconia cordata</name>
    <dbReference type="NCBI Taxonomy" id="56857"/>
    <lineage>
        <taxon>Eukaryota</taxon>
        <taxon>Viridiplantae</taxon>
        <taxon>Streptophyta</taxon>
        <taxon>Embryophyta</taxon>
        <taxon>Tracheophyta</taxon>
        <taxon>Spermatophyta</taxon>
        <taxon>Magnoliopsida</taxon>
        <taxon>Ranunculales</taxon>
        <taxon>Papaveraceae</taxon>
        <taxon>Papaveroideae</taxon>
        <taxon>Macleaya</taxon>
    </lineage>
</organism>
<dbReference type="GO" id="GO:0008270">
    <property type="term" value="F:zinc ion binding"/>
    <property type="evidence" value="ECO:0007669"/>
    <property type="project" value="UniProtKB-KW"/>
</dbReference>
<keyword evidence="5 8" id="KW-0863">Zinc-finger</keyword>
<dbReference type="OMA" id="DMDSHIQ"/>
<evidence type="ECO:0000256" key="6">
    <source>
        <dbReference type="ARBA" id="ARBA00022786"/>
    </source>
</evidence>
<protein>
    <recommendedName>
        <fullName evidence="2">RING-type E3 ubiquitin transferase</fullName>
        <ecNumber evidence="2">2.3.2.27</ecNumber>
    </recommendedName>
</protein>
<evidence type="ECO:0000256" key="7">
    <source>
        <dbReference type="ARBA" id="ARBA00022833"/>
    </source>
</evidence>
<dbReference type="OrthoDB" id="21204at2759"/>
<dbReference type="PROSITE" id="PS50089">
    <property type="entry name" value="ZF_RING_2"/>
    <property type="match status" value="1"/>
</dbReference>
<dbReference type="SMART" id="SM00184">
    <property type="entry name" value="RING"/>
    <property type="match status" value="1"/>
</dbReference>
<dbReference type="EMBL" id="MVGT01002245">
    <property type="protein sequence ID" value="OVA08856.1"/>
    <property type="molecule type" value="Genomic_DNA"/>
</dbReference>
<keyword evidence="4" id="KW-0479">Metal-binding</keyword>
<dbReference type="FunCoup" id="A0A200QEG0">
    <property type="interactions" value="134"/>
</dbReference>
<dbReference type="EC" id="2.3.2.27" evidence="2"/>
<evidence type="ECO:0000313" key="11">
    <source>
        <dbReference type="EMBL" id="OVA08856.1"/>
    </source>
</evidence>
<dbReference type="Proteomes" id="UP000195402">
    <property type="component" value="Unassembled WGS sequence"/>
</dbReference>
<evidence type="ECO:0000256" key="9">
    <source>
        <dbReference type="SAM" id="MobiDB-lite"/>
    </source>
</evidence>
<dbReference type="Pfam" id="PF14369">
    <property type="entry name" value="Zn_ribbon_19"/>
    <property type="match status" value="1"/>
</dbReference>
<dbReference type="InterPro" id="IPR001841">
    <property type="entry name" value="Znf_RING"/>
</dbReference>
<evidence type="ECO:0000256" key="3">
    <source>
        <dbReference type="ARBA" id="ARBA00022679"/>
    </source>
</evidence>
<name>A0A200QEG0_MACCD</name>
<keyword evidence="7" id="KW-0862">Zinc</keyword>
<dbReference type="SUPFAM" id="SSF57850">
    <property type="entry name" value="RING/U-box"/>
    <property type="match status" value="1"/>
</dbReference>
<feature type="region of interest" description="Disordered" evidence="9">
    <location>
        <begin position="274"/>
        <end position="360"/>
    </location>
</feature>
<keyword evidence="3" id="KW-0808">Transferase</keyword>
<evidence type="ECO:0000313" key="12">
    <source>
        <dbReference type="Proteomes" id="UP000195402"/>
    </source>
</evidence>
<dbReference type="STRING" id="56857.A0A200QEG0"/>
<dbReference type="PANTHER" id="PTHR15710">
    <property type="entry name" value="E3 UBIQUITIN-PROTEIN LIGASE PRAJA"/>
    <property type="match status" value="1"/>
</dbReference>
<feature type="compositionally biased region" description="Polar residues" evidence="9">
    <location>
        <begin position="325"/>
        <end position="334"/>
    </location>
</feature>
<evidence type="ECO:0000259" key="10">
    <source>
        <dbReference type="PROSITE" id="PS50089"/>
    </source>
</evidence>
<dbReference type="Pfam" id="PF13639">
    <property type="entry name" value="zf-RING_2"/>
    <property type="match status" value="1"/>
</dbReference>
<dbReference type="PANTHER" id="PTHR15710:SF22">
    <property type="entry name" value="RING-TYPE E3 UBIQUITIN TRANSFERASE"/>
    <property type="match status" value="1"/>
</dbReference>
<dbReference type="InterPro" id="IPR013083">
    <property type="entry name" value="Znf_RING/FYVE/PHD"/>
</dbReference>
<gene>
    <name evidence="11" type="ORF">BVC80_8041g10</name>
</gene>
<reference evidence="11 12" key="1">
    <citation type="journal article" date="2017" name="Mol. Plant">
        <title>The Genome of Medicinal Plant Macleaya cordata Provides New Insights into Benzylisoquinoline Alkaloids Metabolism.</title>
        <authorList>
            <person name="Liu X."/>
            <person name="Liu Y."/>
            <person name="Huang P."/>
            <person name="Ma Y."/>
            <person name="Qing Z."/>
            <person name="Tang Q."/>
            <person name="Cao H."/>
            <person name="Cheng P."/>
            <person name="Zheng Y."/>
            <person name="Yuan Z."/>
            <person name="Zhou Y."/>
            <person name="Liu J."/>
            <person name="Tang Z."/>
            <person name="Zhuo Y."/>
            <person name="Zhang Y."/>
            <person name="Yu L."/>
            <person name="Huang J."/>
            <person name="Yang P."/>
            <person name="Peng Q."/>
            <person name="Zhang J."/>
            <person name="Jiang W."/>
            <person name="Zhang Z."/>
            <person name="Lin K."/>
            <person name="Ro D.K."/>
            <person name="Chen X."/>
            <person name="Xiong X."/>
            <person name="Shang Y."/>
            <person name="Huang S."/>
            <person name="Zeng J."/>
        </authorList>
    </citation>
    <scope>NUCLEOTIDE SEQUENCE [LARGE SCALE GENOMIC DNA]</scope>
    <source>
        <strain evidence="12">cv. BLH2017</strain>
        <tissue evidence="11">Root</tissue>
    </source>
</reference>
<evidence type="ECO:0000256" key="8">
    <source>
        <dbReference type="PROSITE-ProRule" id="PRU00175"/>
    </source>
</evidence>
<feature type="domain" description="RING-type" evidence="10">
    <location>
        <begin position="228"/>
        <end position="269"/>
    </location>
</feature>
<evidence type="ECO:0000256" key="5">
    <source>
        <dbReference type="ARBA" id="ARBA00022771"/>
    </source>
</evidence>
<comment type="caution">
    <text evidence="11">The sequence shown here is derived from an EMBL/GenBank/DDBJ whole genome shotgun (WGS) entry which is preliminary data.</text>
</comment>
<proteinExistence type="predicted"/>
<evidence type="ECO:0000256" key="1">
    <source>
        <dbReference type="ARBA" id="ARBA00000900"/>
    </source>
</evidence>
<dbReference type="GO" id="GO:0061630">
    <property type="term" value="F:ubiquitin protein ligase activity"/>
    <property type="evidence" value="ECO:0007669"/>
    <property type="project" value="UniProtKB-EC"/>
</dbReference>
<evidence type="ECO:0000256" key="4">
    <source>
        <dbReference type="ARBA" id="ARBA00022723"/>
    </source>
</evidence>
<dbReference type="GO" id="GO:0005737">
    <property type="term" value="C:cytoplasm"/>
    <property type="evidence" value="ECO:0007669"/>
    <property type="project" value="TreeGrafter"/>
</dbReference>
<dbReference type="FunFam" id="3.30.40.10:FF:000022">
    <property type="entry name" value="E3 ubiquitin-protein ligase RING1-like"/>
    <property type="match status" value="1"/>
</dbReference>
<dbReference type="Gene3D" id="3.30.40.10">
    <property type="entry name" value="Zinc/RING finger domain, C3HC4 (zinc finger)"/>
    <property type="match status" value="1"/>
</dbReference>
<dbReference type="AlphaFoldDB" id="A0A200QEG0"/>
<sequence length="360" mass="39620">MDESLVARYWCHMCSQMVNPVMEVEIKCPFCESGFVEEMDNRTNQETDLGSDRSLSLWAPILLSMMGGGGGGGPRRRIFRRESEEEEEDEESQEVDLEDILRRRRRSSAAILHLLHSLRSGILSEVENSENERERERENNNERVILINPFNQAIILQGSFGQSQNQNQSQSQNQSIPGSLGDYLIGPGLDLLLQHLADNDPNRYGTPPAKKEAVEAMPTVTIKENLQCSVCLDDFEMGSEAKEMPCKHKFHTGCILPWLELHSSCPVCRFQIPASEDGPKGDADGSGNIDISNRMENGVGERGEGGEGNGRRSWLPIPWPFNGLFSLSGTQNGGSSPSPPSASLPSSSAAPGTNNSTDEN</sequence>
<keyword evidence="6" id="KW-0833">Ubl conjugation pathway</keyword>
<comment type="catalytic activity">
    <reaction evidence="1">
        <text>S-ubiquitinyl-[E2 ubiquitin-conjugating enzyme]-L-cysteine + [acceptor protein]-L-lysine = [E2 ubiquitin-conjugating enzyme]-L-cysteine + N(6)-ubiquitinyl-[acceptor protein]-L-lysine.</text>
        <dbReference type="EC" id="2.3.2.27"/>
    </reaction>
</comment>
<evidence type="ECO:0000256" key="2">
    <source>
        <dbReference type="ARBA" id="ARBA00012483"/>
    </source>
</evidence>